<dbReference type="RefSeq" id="WP_145082789.1">
    <property type="nucleotide sequence ID" value="NZ_CP036298.1"/>
</dbReference>
<dbReference type="CDD" id="cd03015">
    <property type="entry name" value="PRX_Typ2cys"/>
    <property type="match status" value="1"/>
</dbReference>
<protein>
    <recommendedName>
        <fullName evidence="6">Thioredoxin peroxidase</fullName>
    </recommendedName>
</protein>
<keyword evidence="5" id="KW-1015">Disulfide bond</keyword>
<comment type="similarity">
    <text evidence="1">Belongs to the peroxiredoxin family. AhpC/Prx1 subfamily.</text>
</comment>
<evidence type="ECO:0000256" key="6">
    <source>
        <dbReference type="ARBA" id="ARBA00032824"/>
    </source>
</evidence>
<evidence type="ECO:0000256" key="5">
    <source>
        <dbReference type="ARBA" id="ARBA00023157"/>
    </source>
</evidence>
<dbReference type="GO" id="GO:0033554">
    <property type="term" value="P:cellular response to stress"/>
    <property type="evidence" value="ECO:0007669"/>
    <property type="project" value="TreeGrafter"/>
</dbReference>
<evidence type="ECO:0000313" key="11">
    <source>
        <dbReference type="Proteomes" id="UP000318017"/>
    </source>
</evidence>
<dbReference type="KEGG" id="ahel:Q31a_49500"/>
<dbReference type="GO" id="GO:0045454">
    <property type="term" value="P:cell redox homeostasis"/>
    <property type="evidence" value="ECO:0007669"/>
    <property type="project" value="TreeGrafter"/>
</dbReference>
<dbReference type="InterPro" id="IPR013766">
    <property type="entry name" value="Thioredoxin_domain"/>
</dbReference>
<keyword evidence="4 10" id="KW-0560">Oxidoreductase</keyword>
<keyword evidence="3" id="KW-0049">Antioxidant</keyword>
<organism evidence="10 11">
    <name type="scientific">Aureliella helgolandensis</name>
    <dbReference type="NCBI Taxonomy" id="2527968"/>
    <lineage>
        <taxon>Bacteria</taxon>
        <taxon>Pseudomonadati</taxon>
        <taxon>Planctomycetota</taxon>
        <taxon>Planctomycetia</taxon>
        <taxon>Pirellulales</taxon>
        <taxon>Pirellulaceae</taxon>
        <taxon>Aureliella</taxon>
    </lineage>
</organism>
<dbReference type="PANTHER" id="PTHR10681">
    <property type="entry name" value="THIOREDOXIN PEROXIDASE"/>
    <property type="match status" value="1"/>
</dbReference>
<dbReference type="SUPFAM" id="SSF52833">
    <property type="entry name" value="Thioredoxin-like"/>
    <property type="match status" value="1"/>
</dbReference>
<evidence type="ECO:0000313" key="10">
    <source>
        <dbReference type="EMBL" id="QDV26576.1"/>
    </source>
</evidence>
<dbReference type="InterPro" id="IPR050217">
    <property type="entry name" value="Peroxiredoxin"/>
</dbReference>
<dbReference type="InterPro" id="IPR036249">
    <property type="entry name" value="Thioredoxin-like_sf"/>
</dbReference>
<keyword evidence="2 10" id="KW-0575">Peroxidase</keyword>
<dbReference type="Proteomes" id="UP000318017">
    <property type="component" value="Chromosome"/>
</dbReference>
<evidence type="ECO:0000256" key="8">
    <source>
        <dbReference type="PIRSR" id="PIRSR000239-1"/>
    </source>
</evidence>
<evidence type="ECO:0000256" key="4">
    <source>
        <dbReference type="ARBA" id="ARBA00023002"/>
    </source>
</evidence>
<keyword evidence="11" id="KW-1185">Reference proteome</keyword>
<proteinExistence type="inferred from homology"/>
<dbReference type="EMBL" id="CP036298">
    <property type="protein sequence ID" value="QDV26576.1"/>
    <property type="molecule type" value="Genomic_DNA"/>
</dbReference>
<dbReference type="PROSITE" id="PS51352">
    <property type="entry name" value="THIOREDOXIN_2"/>
    <property type="match status" value="1"/>
</dbReference>
<dbReference type="InterPro" id="IPR024706">
    <property type="entry name" value="Peroxiredoxin_AhpC-typ"/>
</dbReference>
<dbReference type="GO" id="GO:0006979">
    <property type="term" value="P:response to oxidative stress"/>
    <property type="evidence" value="ECO:0007669"/>
    <property type="project" value="TreeGrafter"/>
</dbReference>
<dbReference type="Gene3D" id="3.40.30.10">
    <property type="entry name" value="Glutaredoxin"/>
    <property type="match status" value="1"/>
</dbReference>
<dbReference type="GO" id="GO:0008379">
    <property type="term" value="F:thioredoxin peroxidase activity"/>
    <property type="evidence" value="ECO:0007669"/>
    <property type="project" value="TreeGrafter"/>
</dbReference>
<evidence type="ECO:0000259" key="9">
    <source>
        <dbReference type="PROSITE" id="PS51352"/>
    </source>
</evidence>
<comment type="function">
    <text evidence="7">Thiol-specific peroxidase that catalyzes the reduction of hydrogen peroxide and organic hydroperoxides to water and alcohols, respectively. Plays a role in cell protection against oxidative stress by detoxifying peroxides.</text>
</comment>
<evidence type="ECO:0000256" key="3">
    <source>
        <dbReference type="ARBA" id="ARBA00022862"/>
    </source>
</evidence>
<gene>
    <name evidence="10" type="primary">tsaA</name>
    <name evidence="10" type="ORF">Q31a_49500</name>
</gene>
<evidence type="ECO:0000256" key="2">
    <source>
        <dbReference type="ARBA" id="ARBA00022559"/>
    </source>
</evidence>
<evidence type="ECO:0000256" key="7">
    <source>
        <dbReference type="ARBA" id="ARBA00037420"/>
    </source>
</evidence>
<dbReference type="GO" id="GO:0042744">
    <property type="term" value="P:hydrogen peroxide catabolic process"/>
    <property type="evidence" value="ECO:0007669"/>
    <property type="project" value="TreeGrafter"/>
</dbReference>
<sequence length="197" mass="21953">MSVLVTKPAPEFTAQAVMEDGSFKELSLSDYKGKYVLLFFYPLDFTFVCPTEIIAFSDRASEFADLGVQIIGVSVDSHFSHLAWRNASRDQGGIGQIQYPLVADLSKQIARDYDVLTDETVALRGLFLIDPQGIVRHQVVNDLPLGRSVDEALRMVQALQFFEKNGEVCPANWKEGSRTIKPTVNDSKSFFSAEYSS</sequence>
<accession>A0A518GDA5</accession>
<dbReference type="PIRSF" id="PIRSF000239">
    <property type="entry name" value="AHPC"/>
    <property type="match status" value="1"/>
</dbReference>
<feature type="domain" description="Thioredoxin" evidence="9">
    <location>
        <begin position="3"/>
        <end position="161"/>
    </location>
</feature>
<dbReference type="Pfam" id="PF00578">
    <property type="entry name" value="AhpC-TSA"/>
    <property type="match status" value="1"/>
</dbReference>
<reference evidence="10 11" key="1">
    <citation type="submission" date="2019-02" db="EMBL/GenBank/DDBJ databases">
        <title>Deep-cultivation of Planctomycetes and their phenomic and genomic characterization uncovers novel biology.</title>
        <authorList>
            <person name="Wiegand S."/>
            <person name="Jogler M."/>
            <person name="Boedeker C."/>
            <person name="Pinto D."/>
            <person name="Vollmers J."/>
            <person name="Rivas-Marin E."/>
            <person name="Kohn T."/>
            <person name="Peeters S.H."/>
            <person name="Heuer A."/>
            <person name="Rast P."/>
            <person name="Oberbeckmann S."/>
            <person name="Bunk B."/>
            <person name="Jeske O."/>
            <person name="Meyerdierks A."/>
            <person name="Storesund J.E."/>
            <person name="Kallscheuer N."/>
            <person name="Luecker S."/>
            <person name="Lage O.M."/>
            <person name="Pohl T."/>
            <person name="Merkel B.J."/>
            <person name="Hornburger P."/>
            <person name="Mueller R.-W."/>
            <person name="Bruemmer F."/>
            <person name="Labrenz M."/>
            <person name="Spormann A.M."/>
            <person name="Op den Camp H."/>
            <person name="Overmann J."/>
            <person name="Amann R."/>
            <person name="Jetten M.S.M."/>
            <person name="Mascher T."/>
            <person name="Medema M.H."/>
            <person name="Devos D.P."/>
            <person name="Kaster A.-K."/>
            <person name="Ovreas L."/>
            <person name="Rohde M."/>
            <person name="Galperin M.Y."/>
            <person name="Jogler C."/>
        </authorList>
    </citation>
    <scope>NUCLEOTIDE SEQUENCE [LARGE SCALE GENOMIC DNA]</scope>
    <source>
        <strain evidence="10 11">Q31a</strain>
    </source>
</reference>
<name>A0A518GDA5_9BACT</name>
<feature type="active site" description="Cysteine sulfenic acid (-SOH) intermediate; for peroxidase activity" evidence="8">
    <location>
        <position position="49"/>
    </location>
</feature>
<dbReference type="InterPro" id="IPR019479">
    <property type="entry name" value="Peroxiredoxin_C"/>
</dbReference>
<dbReference type="InterPro" id="IPR000866">
    <property type="entry name" value="AhpC/TSA"/>
</dbReference>
<evidence type="ECO:0000256" key="1">
    <source>
        <dbReference type="ARBA" id="ARBA00009796"/>
    </source>
</evidence>
<dbReference type="PANTHER" id="PTHR10681:SF128">
    <property type="entry name" value="THIOREDOXIN-DEPENDENT PEROXIDE REDUCTASE, MITOCHONDRIAL"/>
    <property type="match status" value="1"/>
</dbReference>
<dbReference type="Pfam" id="PF10417">
    <property type="entry name" value="1-cysPrx_C"/>
    <property type="match status" value="1"/>
</dbReference>
<dbReference type="OrthoDB" id="9812811at2"/>
<dbReference type="GO" id="GO:0005829">
    <property type="term" value="C:cytosol"/>
    <property type="evidence" value="ECO:0007669"/>
    <property type="project" value="TreeGrafter"/>
</dbReference>
<dbReference type="FunFam" id="3.40.30.10:FF:000003">
    <property type="entry name" value="Peroxiredoxin 1"/>
    <property type="match status" value="1"/>
</dbReference>
<dbReference type="AlphaFoldDB" id="A0A518GDA5"/>